<evidence type="ECO:0000256" key="1">
    <source>
        <dbReference type="SAM" id="Coils"/>
    </source>
</evidence>
<organism evidence="3 4">
    <name type="scientific">Photobacterium profundum (strain SS9)</name>
    <dbReference type="NCBI Taxonomy" id="298386"/>
    <lineage>
        <taxon>Bacteria</taxon>
        <taxon>Pseudomonadati</taxon>
        <taxon>Pseudomonadota</taxon>
        <taxon>Gammaproteobacteria</taxon>
        <taxon>Vibrionales</taxon>
        <taxon>Vibrionaceae</taxon>
        <taxon>Photobacterium</taxon>
    </lineage>
</organism>
<dbReference type="EMBL" id="CR378667">
    <property type="protein sequence ID" value="CAG19914.1"/>
    <property type="molecule type" value="Genomic_DNA"/>
</dbReference>
<feature type="transmembrane region" description="Helical" evidence="2">
    <location>
        <begin position="12"/>
        <end position="37"/>
    </location>
</feature>
<reference evidence="4" key="1">
    <citation type="journal article" date="2005" name="Science">
        <title>Life at depth: Photobacterium profundum genome sequence and expression analysis.</title>
        <authorList>
            <person name="Vezzi A."/>
            <person name="Campanaro S."/>
            <person name="D'Angelo M."/>
            <person name="Simonato F."/>
            <person name="Vitulo N."/>
            <person name="Lauro F.M."/>
            <person name="Cestaro A."/>
            <person name="Malacrida G."/>
            <person name="Simionati B."/>
            <person name="Cannata N."/>
            <person name="Romualdi C."/>
            <person name="Bartlett D.H."/>
            <person name="Valle G."/>
        </authorList>
    </citation>
    <scope>NUCLEOTIDE SEQUENCE [LARGE SCALE GENOMIC DNA]</scope>
    <source>
        <strain evidence="4">ATCC BAA-1253 / SS9</strain>
    </source>
</reference>
<feature type="coiled-coil region" evidence="1">
    <location>
        <begin position="71"/>
        <end position="126"/>
    </location>
</feature>
<proteinExistence type="predicted"/>
<evidence type="ECO:0000313" key="3">
    <source>
        <dbReference type="EMBL" id="CAG19914.1"/>
    </source>
</evidence>
<dbReference type="STRING" id="298386.PBPRA1503"/>
<keyword evidence="2" id="KW-1133">Transmembrane helix</keyword>
<protein>
    <submittedName>
        <fullName evidence="3">Uncharacterized protein</fullName>
    </submittedName>
</protein>
<dbReference type="AlphaFoldDB" id="Q6LS12"/>
<dbReference type="Proteomes" id="UP000000593">
    <property type="component" value="Chromosome 1"/>
</dbReference>
<evidence type="ECO:0000256" key="2">
    <source>
        <dbReference type="SAM" id="Phobius"/>
    </source>
</evidence>
<accession>Q6LS12</accession>
<keyword evidence="4" id="KW-1185">Reference proteome</keyword>
<sequence>MFEKFMKQKEFGFSVLASVVAAVVLEVSGMVEIISYLNLTFVTPLWAMLALVLIPITLSLYWFRKTKTPEHEKAIQDLQELIDKHKQLESSLSESKSHTSAVEVMLNDIRKDKANLVLELAKWEDNGVMLIAEGAELEQVVNKVFGAEIVELDGKQFVGCKFNGTIMKFRGIGPVSFNHDTFNDVRWVMENPAANAISILQGMYASGMPEMVQLVEQTFNNIRQTQKVT</sequence>
<evidence type="ECO:0000313" key="4">
    <source>
        <dbReference type="Proteomes" id="UP000000593"/>
    </source>
</evidence>
<name>Q6LS12_PHOPR</name>
<keyword evidence="2" id="KW-0472">Membrane</keyword>
<keyword evidence="2" id="KW-0812">Transmembrane</keyword>
<dbReference type="HOGENOM" id="CLU_1229497_0_0_6"/>
<gene>
    <name evidence="3" type="ordered locus">PBPRA1503</name>
</gene>
<feature type="transmembrane region" description="Helical" evidence="2">
    <location>
        <begin position="43"/>
        <end position="63"/>
    </location>
</feature>
<keyword evidence="1" id="KW-0175">Coiled coil</keyword>
<dbReference type="KEGG" id="ppr:PBPRA1503"/>